<keyword evidence="3" id="KW-0802">TPR repeat</keyword>
<feature type="domain" description="HTH araC/xylS-type" evidence="4">
    <location>
        <begin position="1082"/>
        <end position="1180"/>
    </location>
</feature>
<dbReference type="PANTHER" id="PTHR47691:SF3">
    <property type="entry name" value="HTH-TYPE TRANSCRIPTIONAL REGULATOR RV0890C-RELATED"/>
    <property type="match status" value="1"/>
</dbReference>
<dbReference type="SUPFAM" id="SSF48452">
    <property type="entry name" value="TPR-like"/>
    <property type="match status" value="2"/>
</dbReference>
<evidence type="ECO:0000259" key="4">
    <source>
        <dbReference type="PROSITE" id="PS01124"/>
    </source>
</evidence>
<keyword evidence="2" id="KW-0804">Transcription</keyword>
<dbReference type="SUPFAM" id="SSF52540">
    <property type="entry name" value="P-loop containing nucleoside triphosphate hydrolases"/>
    <property type="match status" value="2"/>
</dbReference>
<dbReference type="AlphaFoldDB" id="A0A0L6JPT8"/>
<dbReference type="EMBL" id="LGTC01000001">
    <property type="protein sequence ID" value="KNY27856.1"/>
    <property type="molecule type" value="Genomic_DNA"/>
</dbReference>
<dbReference type="PRINTS" id="PR00364">
    <property type="entry name" value="DISEASERSIST"/>
</dbReference>
<proteinExistence type="predicted"/>
<dbReference type="InterPro" id="IPR009057">
    <property type="entry name" value="Homeodomain-like_sf"/>
</dbReference>
<dbReference type="InterPro" id="IPR011990">
    <property type="entry name" value="TPR-like_helical_dom_sf"/>
</dbReference>
<organism evidence="5 6">
    <name type="scientific">Pseudobacteroides cellulosolvens ATCC 35603 = DSM 2933</name>
    <dbReference type="NCBI Taxonomy" id="398512"/>
    <lineage>
        <taxon>Bacteria</taxon>
        <taxon>Bacillati</taxon>
        <taxon>Bacillota</taxon>
        <taxon>Clostridia</taxon>
        <taxon>Eubacteriales</taxon>
        <taxon>Oscillospiraceae</taxon>
        <taxon>Pseudobacteroides</taxon>
    </lineage>
</organism>
<comment type="caution">
    <text evidence="5">The sequence shown here is derived from an EMBL/GenBank/DDBJ whole genome shotgun (WGS) entry which is preliminary data.</text>
</comment>
<dbReference type="InterPro" id="IPR058852">
    <property type="entry name" value="HTH_77"/>
</dbReference>
<dbReference type="Pfam" id="PF12833">
    <property type="entry name" value="HTH_18"/>
    <property type="match status" value="1"/>
</dbReference>
<dbReference type="InterPro" id="IPR002182">
    <property type="entry name" value="NB-ARC"/>
</dbReference>
<evidence type="ECO:0000256" key="2">
    <source>
        <dbReference type="ARBA" id="ARBA00023163"/>
    </source>
</evidence>
<accession>A0A0L6JPT8</accession>
<dbReference type="GO" id="GO:0043531">
    <property type="term" value="F:ADP binding"/>
    <property type="evidence" value="ECO:0007669"/>
    <property type="project" value="InterPro"/>
</dbReference>
<sequence length="1192" mass="136250">MYIKAKQDKSYNMPYLIERDDAMAKFHSFLKHLHEMKRGVLRIVGVPYSGRTFFLNAIECIASQCNYEVISLLTNQYLKTKEHAVLVSDTNKTQLNISNVSQQYAESILTEKLLSNKKNGLVILVDDIGQFDSEAINLLCKIIIDKRYINLALVYTNEPKAVKGLDYIGAPLYETINLGPLSPQGLRSWMKEVFCWESTDNFLEWFYNETMGLPGLIKDGIQYLLGNDVLIHDTKCGFIIKKEYSNLRLDNGRQRNNFRPKNNLPFALTEFVGREDEIEKINNLLGRVRLVTLTGSGGIGKTRLALQVASMRLYNYSDGVFFIPLSTVTNSDSIASHIAKSLNIAEIKGQHIYDTLKGALYDKKCLIILDNFEHVIDAASIVTELLTSTSGLTILVTSREPLRISGEHLFNVPPLELVDFGEKTPIEKLIQQPAVTLFLLRAKAVKPDFKITEKNAKKVIELCAYLEGIPLAIELAAANIEQISVHNLLHQCQNRLVWLNNGARDLEDRQRTLKDTIEWGYNLLNETQKRLFRRLGVFAGKFDLKAAQAVTNCKNDIENLLETMACLLSKSFLTKVTEIADESEDRFTMLETIREYAAELLSISGEENYIKDCYSNYYLSLVTEAEFSMNGQERQRWLSELEFSHSNIINTLKHLQMTNSLQKELKLTGAMGYFWEVRGFWNEGVSILEPLVQRCGDSIESKDYIKVFEWFGRLIHLQGNPEKSISIFRRSLSLAREIGDLMGEAAIQYKLSLAVSMLGNLEEEEKLANRSLNIYYQIDYKPGIAEVLQHLSLLYYQKGDYVKAEEYSSESLKICKELKDKWGIARALWRLGFVARGKGIFDEAMEMINEYLMYCEELDDKEGIANALISIAELSRSQSEYGIAEDYYLKALNLSYELGYKAIIARVLKDMGEINRYRGDFNKAMVLYKESLAVSEEIGSSGEVAWLYRNIAELELKTGNFLKAGELYIKSLNVFCDSKENTIMFVFLVLGGLAGVCAKLEKSERAARLFGAADRLFNVVGNLISKNDISEYTKRLMELRDIMDEGEFDKAWREGSQMSMEMAIDYAKEIIKDDKFEKNMAKKMIDYIHLNFSRDISLDEISEYFNMTPAYFSTVFKYYTGYNYKDYLNSYRVKVSKDLLQNSNLKINEVANKVGCINVNTFIRIFKKYEGMSPGQYCIAIQEKTSNHIPKK</sequence>
<evidence type="ECO:0000313" key="5">
    <source>
        <dbReference type="EMBL" id="KNY27856.1"/>
    </source>
</evidence>
<name>A0A0L6JPT8_9FIRM</name>
<dbReference type="SMART" id="SM00028">
    <property type="entry name" value="TPR"/>
    <property type="match status" value="5"/>
</dbReference>
<evidence type="ECO:0000313" key="6">
    <source>
        <dbReference type="Proteomes" id="UP000036923"/>
    </source>
</evidence>
<dbReference type="Pfam" id="PF00931">
    <property type="entry name" value="NB-ARC"/>
    <property type="match status" value="1"/>
</dbReference>
<evidence type="ECO:0000256" key="3">
    <source>
        <dbReference type="PROSITE-ProRule" id="PRU00339"/>
    </source>
</evidence>
<dbReference type="Gene3D" id="1.10.10.60">
    <property type="entry name" value="Homeodomain-like"/>
    <property type="match status" value="2"/>
</dbReference>
<dbReference type="Proteomes" id="UP000036923">
    <property type="component" value="Unassembled WGS sequence"/>
</dbReference>
<dbReference type="Gene3D" id="3.40.50.300">
    <property type="entry name" value="P-loop containing nucleotide triphosphate hydrolases"/>
    <property type="match status" value="1"/>
</dbReference>
<dbReference type="PANTHER" id="PTHR47691">
    <property type="entry name" value="REGULATOR-RELATED"/>
    <property type="match status" value="1"/>
</dbReference>
<dbReference type="PROSITE" id="PS01124">
    <property type="entry name" value="HTH_ARAC_FAMILY_2"/>
    <property type="match status" value="1"/>
</dbReference>
<dbReference type="RefSeq" id="WP_050753499.1">
    <property type="nucleotide sequence ID" value="NZ_JQKC01000017.1"/>
</dbReference>
<feature type="repeat" description="TPR" evidence="3">
    <location>
        <begin position="905"/>
        <end position="938"/>
    </location>
</feature>
<dbReference type="SUPFAM" id="SSF46689">
    <property type="entry name" value="Homeodomain-like"/>
    <property type="match status" value="2"/>
</dbReference>
<keyword evidence="6" id="KW-1185">Reference proteome</keyword>
<gene>
    <name evidence="5" type="ORF">Bccel_3127</name>
</gene>
<dbReference type="OrthoDB" id="1975037at2"/>
<dbReference type="GO" id="GO:0043565">
    <property type="term" value="F:sequence-specific DNA binding"/>
    <property type="evidence" value="ECO:0007669"/>
    <property type="project" value="InterPro"/>
</dbReference>
<dbReference type="InterPro" id="IPR027417">
    <property type="entry name" value="P-loop_NTPase"/>
</dbReference>
<dbReference type="eggNOG" id="COG2207">
    <property type="taxonomic scope" value="Bacteria"/>
</dbReference>
<dbReference type="Pfam" id="PF13424">
    <property type="entry name" value="TPR_12"/>
    <property type="match status" value="2"/>
</dbReference>
<dbReference type="eggNOG" id="COG3903">
    <property type="taxonomic scope" value="Bacteria"/>
</dbReference>
<dbReference type="PROSITE" id="PS50005">
    <property type="entry name" value="TPR"/>
    <property type="match status" value="1"/>
</dbReference>
<dbReference type="GO" id="GO:0003700">
    <property type="term" value="F:DNA-binding transcription factor activity"/>
    <property type="evidence" value="ECO:0007669"/>
    <property type="project" value="InterPro"/>
</dbReference>
<protein>
    <submittedName>
        <fullName evidence="5">Transcriptional regulator with only HTH domain, AraC family</fullName>
    </submittedName>
</protein>
<dbReference type="InterPro" id="IPR018060">
    <property type="entry name" value="HTH_AraC"/>
</dbReference>
<keyword evidence="1" id="KW-0805">Transcription regulation</keyword>
<reference evidence="6" key="1">
    <citation type="submission" date="2015-07" db="EMBL/GenBank/DDBJ databases">
        <title>Near-Complete Genome Sequence of the Cellulolytic Bacterium Bacteroides (Pseudobacteroides) cellulosolvens ATCC 35603.</title>
        <authorList>
            <person name="Dassa B."/>
            <person name="Utturkar S.M."/>
            <person name="Klingeman D.M."/>
            <person name="Hurt R.A."/>
            <person name="Keller M."/>
            <person name="Xu J."/>
            <person name="Reddy Y.H.K."/>
            <person name="Borovok I."/>
            <person name="Grinberg I.R."/>
            <person name="Lamed R."/>
            <person name="Zhivin O."/>
            <person name="Bayer E.A."/>
            <person name="Brown S.D."/>
        </authorList>
    </citation>
    <scope>NUCLEOTIDE SEQUENCE [LARGE SCALE GENOMIC DNA]</scope>
    <source>
        <strain evidence="6">DSM 2933</strain>
    </source>
</reference>
<dbReference type="Pfam" id="PF25872">
    <property type="entry name" value="HTH_77"/>
    <property type="match status" value="1"/>
</dbReference>
<dbReference type="STRING" id="398512.Bccel_3127"/>
<evidence type="ECO:0000256" key="1">
    <source>
        <dbReference type="ARBA" id="ARBA00023015"/>
    </source>
</evidence>
<dbReference type="InterPro" id="IPR019734">
    <property type="entry name" value="TPR_rpt"/>
</dbReference>
<dbReference type="Gene3D" id="1.25.40.10">
    <property type="entry name" value="Tetratricopeptide repeat domain"/>
    <property type="match status" value="1"/>
</dbReference>
<dbReference type="SMART" id="SM00342">
    <property type="entry name" value="HTH_ARAC"/>
    <property type="match status" value="1"/>
</dbReference>